<keyword evidence="10" id="KW-0408">Iron</keyword>
<dbReference type="PANTHER" id="PTHR43141:SF5">
    <property type="entry name" value="CYTOCHROME BD-I UBIQUINOL OXIDASE SUBUNIT 2"/>
    <property type="match status" value="1"/>
</dbReference>
<evidence type="ECO:0000256" key="2">
    <source>
        <dbReference type="ARBA" id="ARBA00007543"/>
    </source>
</evidence>
<evidence type="ECO:0000256" key="4">
    <source>
        <dbReference type="ARBA" id="ARBA00022475"/>
    </source>
</evidence>
<evidence type="ECO:0000256" key="6">
    <source>
        <dbReference type="ARBA" id="ARBA00022692"/>
    </source>
</evidence>
<dbReference type="EMBL" id="BAAAUT010000021">
    <property type="protein sequence ID" value="GAA3137249.1"/>
    <property type="molecule type" value="Genomic_DNA"/>
</dbReference>
<gene>
    <name evidence="13" type="ORF">GCM10010466_30120</name>
</gene>
<evidence type="ECO:0000313" key="13">
    <source>
        <dbReference type="EMBL" id="GAA3137249.1"/>
    </source>
</evidence>
<keyword evidence="8" id="KW-0249">Electron transport</keyword>
<reference evidence="14" key="1">
    <citation type="journal article" date="2019" name="Int. J. Syst. Evol. Microbiol.">
        <title>The Global Catalogue of Microorganisms (GCM) 10K type strain sequencing project: providing services to taxonomists for standard genome sequencing and annotation.</title>
        <authorList>
            <consortium name="The Broad Institute Genomics Platform"/>
            <consortium name="The Broad Institute Genome Sequencing Center for Infectious Disease"/>
            <person name="Wu L."/>
            <person name="Ma J."/>
        </authorList>
    </citation>
    <scope>NUCLEOTIDE SEQUENCE [LARGE SCALE GENOMIC DNA]</scope>
    <source>
        <strain evidence="14">JCM 9373</strain>
    </source>
</reference>
<feature type="transmembrane region" description="Helical" evidence="12">
    <location>
        <begin position="113"/>
        <end position="135"/>
    </location>
</feature>
<keyword evidence="11 12" id="KW-0472">Membrane</keyword>
<dbReference type="InterPro" id="IPR003317">
    <property type="entry name" value="Cyt-d_oxidase_su2"/>
</dbReference>
<evidence type="ECO:0000256" key="5">
    <source>
        <dbReference type="ARBA" id="ARBA00022617"/>
    </source>
</evidence>
<evidence type="ECO:0000256" key="9">
    <source>
        <dbReference type="ARBA" id="ARBA00022989"/>
    </source>
</evidence>
<feature type="transmembrane region" description="Helical" evidence="12">
    <location>
        <begin position="6"/>
        <end position="31"/>
    </location>
</feature>
<evidence type="ECO:0000256" key="10">
    <source>
        <dbReference type="ARBA" id="ARBA00023004"/>
    </source>
</evidence>
<feature type="transmembrane region" description="Helical" evidence="12">
    <location>
        <begin position="43"/>
        <end position="70"/>
    </location>
</feature>
<keyword evidence="6 12" id="KW-0812">Transmembrane</keyword>
<evidence type="ECO:0000256" key="3">
    <source>
        <dbReference type="ARBA" id="ARBA00022448"/>
    </source>
</evidence>
<keyword evidence="4" id="KW-1003">Cell membrane</keyword>
<accession>A0ABP6N7D0</accession>
<keyword evidence="14" id="KW-1185">Reference proteome</keyword>
<name>A0ABP6N7D0_9ACTN</name>
<evidence type="ECO:0000256" key="12">
    <source>
        <dbReference type="SAM" id="Phobius"/>
    </source>
</evidence>
<organism evidence="13 14">
    <name type="scientific">Planomonospora alba</name>
    <dbReference type="NCBI Taxonomy" id="161354"/>
    <lineage>
        <taxon>Bacteria</taxon>
        <taxon>Bacillati</taxon>
        <taxon>Actinomycetota</taxon>
        <taxon>Actinomycetes</taxon>
        <taxon>Streptosporangiales</taxon>
        <taxon>Streptosporangiaceae</taxon>
        <taxon>Planomonospora</taxon>
    </lineage>
</organism>
<protein>
    <submittedName>
        <fullName evidence="13">Uncharacterized protein</fullName>
    </submittedName>
</protein>
<proteinExistence type="inferred from homology"/>
<dbReference type="PANTHER" id="PTHR43141">
    <property type="entry name" value="CYTOCHROME BD2 SUBUNIT II"/>
    <property type="match status" value="1"/>
</dbReference>
<feature type="transmembrane region" description="Helical" evidence="12">
    <location>
        <begin position="228"/>
        <end position="251"/>
    </location>
</feature>
<evidence type="ECO:0000256" key="11">
    <source>
        <dbReference type="ARBA" id="ARBA00023136"/>
    </source>
</evidence>
<evidence type="ECO:0000313" key="14">
    <source>
        <dbReference type="Proteomes" id="UP001500320"/>
    </source>
</evidence>
<keyword evidence="3" id="KW-0813">Transport</keyword>
<comment type="subcellular location">
    <subcellularLocation>
        <location evidence="1">Cell membrane</location>
        <topology evidence="1">Multi-pass membrane protein</topology>
    </subcellularLocation>
</comment>
<keyword evidence="7" id="KW-0479">Metal-binding</keyword>
<evidence type="ECO:0000256" key="1">
    <source>
        <dbReference type="ARBA" id="ARBA00004651"/>
    </source>
</evidence>
<comment type="similarity">
    <text evidence="2">Belongs to the cytochrome ubiquinol oxidase subunit 2 family.</text>
</comment>
<evidence type="ECO:0000256" key="7">
    <source>
        <dbReference type="ARBA" id="ARBA00022723"/>
    </source>
</evidence>
<dbReference type="RefSeq" id="WP_344859847.1">
    <property type="nucleotide sequence ID" value="NZ_BAAAUT010000021.1"/>
</dbReference>
<evidence type="ECO:0000256" key="8">
    <source>
        <dbReference type="ARBA" id="ARBA00022982"/>
    </source>
</evidence>
<keyword evidence="5" id="KW-0349">Heme</keyword>
<comment type="caution">
    <text evidence="13">The sequence shown here is derived from an EMBL/GenBank/DDBJ whole genome shotgun (WGS) entry which is preliminary data.</text>
</comment>
<dbReference type="Pfam" id="PF02322">
    <property type="entry name" value="Cyt_bd_oxida_II"/>
    <property type="match status" value="1"/>
</dbReference>
<feature type="transmembrane region" description="Helical" evidence="12">
    <location>
        <begin position="263"/>
        <end position="283"/>
    </location>
</feature>
<keyword evidence="9 12" id="KW-1133">Transmembrane helix</keyword>
<feature type="transmembrane region" description="Helical" evidence="12">
    <location>
        <begin position="76"/>
        <end position="93"/>
    </location>
</feature>
<sequence>MDILWSALFAVLLVGYFAFEGANIGLGMLLPVLGRTRDGRDRLVAAMAPFVLAGEVWLVAVAGVLFGVYPRAEGEVLFALYPLVVCLLVSWIVRDAGLWFRRRLDGSAWRAGWDRMICLGSWGLALSWGAALAWLAAGPSAVPAALAGAAALAAALAFHGRSFAAWLLPAGPEPAVSPAADPAADPVTAPAAGTATGAGAGAATGIGAGTVTGTVIRRGTGGGRGARALAVSACVAAAPAAALLAGAAPWLLEHTAPVDTLNVLSLMILPFAPVMVGAQVWVWRTFGPRGAADRSPSFF</sequence>
<dbReference type="Proteomes" id="UP001500320">
    <property type="component" value="Unassembled WGS sequence"/>
</dbReference>